<dbReference type="Gramene" id="ONI30759">
    <property type="protein sequence ID" value="ONI30759"/>
    <property type="gene ID" value="PRUPE_1G271200"/>
</dbReference>
<proteinExistence type="predicted"/>
<name>A0A251R3X3_PRUPE</name>
<dbReference type="AlphaFoldDB" id="A0A251R3X3"/>
<protein>
    <submittedName>
        <fullName evidence="1">Uncharacterized protein</fullName>
    </submittedName>
</protein>
<evidence type="ECO:0000313" key="1">
    <source>
        <dbReference type="EMBL" id="ONI30759.1"/>
    </source>
</evidence>
<accession>A0A251R3X3</accession>
<organism evidence="1 2">
    <name type="scientific">Prunus persica</name>
    <name type="common">Peach</name>
    <name type="synonym">Amygdalus persica</name>
    <dbReference type="NCBI Taxonomy" id="3760"/>
    <lineage>
        <taxon>Eukaryota</taxon>
        <taxon>Viridiplantae</taxon>
        <taxon>Streptophyta</taxon>
        <taxon>Embryophyta</taxon>
        <taxon>Tracheophyta</taxon>
        <taxon>Spermatophyta</taxon>
        <taxon>Magnoliopsida</taxon>
        <taxon>eudicotyledons</taxon>
        <taxon>Gunneridae</taxon>
        <taxon>Pentapetalae</taxon>
        <taxon>rosids</taxon>
        <taxon>fabids</taxon>
        <taxon>Rosales</taxon>
        <taxon>Rosaceae</taxon>
        <taxon>Amygdaloideae</taxon>
        <taxon>Amygdaleae</taxon>
        <taxon>Prunus</taxon>
    </lineage>
</organism>
<dbReference type="Proteomes" id="UP000006882">
    <property type="component" value="Chromosome G1"/>
</dbReference>
<evidence type="ECO:0000313" key="2">
    <source>
        <dbReference type="Proteomes" id="UP000006882"/>
    </source>
</evidence>
<keyword evidence="2" id="KW-1185">Reference proteome</keyword>
<sequence>MIRLHAWSWDISTYLFSSLNLFKVSKGRMCVLLLQQISFCIGFHKRE</sequence>
<reference evidence="1 2" key="1">
    <citation type="journal article" date="2013" name="Nat. Genet.">
        <title>The high-quality draft genome of peach (Prunus persica) identifies unique patterns of genetic diversity, domestication and genome evolution.</title>
        <authorList>
            <consortium name="International Peach Genome Initiative"/>
            <person name="Verde I."/>
            <person name="Abbott A.G."/>
            <person name="Scalabrin S."/>
            <person name="Jung S."/>
            <person name="Shu S."/>
            <person name="Marroni F."/>
            <person name="Zhebentyayeva T."/>
            <person name="Dettori M.T."/>
            <person name="Grimwood J."/>
            <person name="Cattonaro F."/>
            <person name="Zuccolo A."/>
            <person name="Rossini L."/>
            <person name="Jenkins J."/>
            <person name="Vendramin E."/>
            <person name="Meisel L.A."/>
            <person name="Decroocq V."/>
            <person name="Sosinski B."/>
            <person name="Prochnik S."/>
            <person name="Mitros T."/>
            <person name="Policriti A."/>
            <person name="Cipriani G."/>
            <person name="Dondini L."/>
            <person name="Ficklin S."/>
            <person name="Goodstein D.M."/>
            <person name="Xuan P."/>
            <person name="Del Fabbro C."/>
            <person name="Aramini V."/>
            <person name="Copetti D."/>
            <person name="Gonzalez S."/>
            <person name="Horner D.S."/>
            <person name="Falchi R."/>
            <person name="Lucas S."/>
            <person name="Mica E."/>
            <person name="Maldonado J."/>
            <person name="Lazzari B."/>
            <person name="Bielenberg D."/>
            <person name="Pirona R."/>
            <person name="Miculan M."/>
            <person name="Barakat A."/>
            <person name="Testolin R."/>
            <person name="Stella A."/>
            <person name="Tartarini S."/>
            <person name="Tonutti P."/>
            <person name="Arus P."/>
            <person name="Orellana A."/>
            <person name="Wells C."/>
            <person name="Main D."/>
            <person name="Vizzotto G."/>
            <person name="Silva H."/>
            <person name="Salamini F."/>
            <person name="Schmutz J."/>
            <person name="Morgante M."/>
            <person name="Rokhsar D.S."/>
        </authorList>
    </citation>
    <scope>NUCLEOTIDE SEQUENCE [LARGE SCALE GENOMIC DNA]</scope>
    <source>
        <strain evidence="2">cv. Nemared</strain>
    </source>
</reference>
<gene>
    <name evidence="1" type="ORF">PRUPE_1G271200</name>
</gene>
<dbReference type="EMBL" id="CM007651">
    <property type="protein sequence ID" value="ONI30759.1"/>
    <property type="molecule type" value="Genomic_DNA"/>
</dbReference>